<gene>
    <name evidence="8" type="ORF">UFOPK1503_01051</name>
    <name evidence="9" type="ORF">UFOPK1693_00674</name>
</gene>
<dbReference type="InterPro" id="IPR023845">
    <property type="entry name" value="DUF3817_TM"/>
</dbReference>
<evidence type="ECO:0000256" key="2">
    <source>
        <dbReference type="ARBA" id="ARBA00022475"/>
    </source>
</evidence>
<evidence type="ECO:0000256" key="4">
    <source>
        <dbReference type="ARBA" id="ARBA00022989"/>
    </source>
</evidence>
<name>A0A6J6E2L2_9ZZZZ</name>
<dbReference type="PANTHER" id="PTHR40077:SF1">
    <property type="entry name" value="MEMBRANE PROTEIN"/>
    <property type="match status" value="1"/>
</dbReference>
<dbReference type="NCBIfam" id="TIGR03954">
    <property type="entry name" value="integ_memb_HG"/>
    <property type="match status" value="1"/>
</dbReference>
<keyword evidence="4 6" id="KW-1133">Transmembrane helix</keyword>
<evidence type="ECO:0000256" key="6">
    <source>
        <dbReference type="SAM" id="Phobius"/>
    </source>
</evidence>
<keyword evidence="3 6" id="KW-0812">Transmembrane</keyword>
<evidence type="ECO:0000256" key="3">
    <source>
        <dbReference type="ARBA" id="ARBA00022692"/>
    </source>
</evidence>
<comment type="subcellular location">
    <subcellularLocation>
        <location evidence="1">Cell membrane</location>
        <topology evidence="1">Multi-pass membrane protein</topology>
    </subcellularLocation>
</comment>
<evidence type="ECO:0000259" key="7">
    <source>
        <dbReference type="Pfam" id="PF12823"/>
    </source>
</evidence>
<feature type="transmembrane region" description="Helical" evidence="6">
    <location>
        <begin position="126"/>
        <end position="146"/>
    </location>
</feature>
<accession>A0A6J6E2L2</accession>
<feature type="transmembrane region" description="Helical" evidence="6">
    <location>
        <begin position="34"/>
        <end position="61"/>
    </location>
</feature>
<dbReference type="EMBL" id="CAEZST010000023">
    <property type="protein sequence ID" value="CAB4550992.1"/>
    <property type="molecule type" value="Genomic_DNA"/>
</dbReference>
<evidence type="ECO:0000313" key="8">
    <source>
        <dbReference type="EMBL" id="CAB4550992.1"/>
    </source>
</evidence>
<dbReference type="EMBL" id="CAEZTO010000007">
    <property type="protein sequence ID" value="CAB4570582.1"/>
    <property type="molecule type" value="Genomic_DNA"/>
</dbReference>
<feature type="domain" description="DUF3817" evidence="7">
    <location>
        <begin position="6"/>
        <end position="91"/>
    </location>
</feature>
<feature type="transmembrane region" description="Helical" evidence="6">
    <location>
        <begin position="6"/>
        <end position="27"/>
    </location>
</feature>
<organism evidence="9">
    <name type="scientific">freshwater metagenome</name>
    <dbReference type="NCBI Taxonomy" id="449393"/>
    <lineage>
        <taxon>unclassified sequences</taxon>
        <taxon>metagenomes</taxon>
        <taxon>ecological metagenomes</taxon>
    </lineage>
</organism>
<evidence type="ECO:0000256" key="1">
    <source>
        <dbReference type="ARBA" id="ARBA00004651"/>
    </source>
</evidence>
<dbReference type="Pfam" id="PF12823">
    <property type="entry name" value="DUF3817"/>
    <property type="match status" value="1"/>
</dbReference>
<keyword evidence="5 6" id="KW-0472">Membrane</keyword>
<proteinExistence type="predicted"/>
<evidence type="ECO:0000313" key="9">
    <source>
        <dbReference type="EMBL" id="CAB4570582.1"/>
    </source>
</evidence>
<dbReference type="AlphaFoldDB" id="A0A6J6E2L2"/>
<dbReference type="PANTHER" id="PTHR40077">
    <property type="entry name" value="MEMBRANE PROTEIN-RELATED"/>
    <property type="match status" value="1"/>
</dbReference>
<protein>
    <submittedName>
        <fullName evidence="9">Unannotated protein</fullName>
    </submittedName>
</protein>
<evidence type="ECO:0000256" key="5">
    <source>
        <dbReference type="ARBA" id="ARBA00023136"/>
    </source>
</evidence>
<dbReference type="GO" id="GO:0005886">
    <property type="term" value="C:plasma membrane"/>
    <property type="evidence" value="ECO:0007669"/>
    <property type="project" value="UniProtKB-SubCell"/>
</dbReference>
<sequence length="154" mass="16718">MSPKSLYRLFAVGEAITWGLLISALIARAVVADLGIAVTIAGTIHGAMFLSYCTTAVLVGVNQRWKFGKIAAAVSLAIVPFATVPLDRSLMKKGQLEGDWRTQPSDHPSDSGWFDRLFRWFIARPVVLIATLVLAVVALFSLLLSLGSPTTWFN</sequence>
<keyword evidence="2" id="KW-1003">Cell membrane</keyword>
<reference evidence="9" key="1">
    <citation type="submission" date="2020-05" db="EMBL/GenBank/DDBJ databases">
        <authorList>
            <person name="Chiriac C."/>
            <person name="Salcher M."/>
            <person name="Ghai R."/>
            <person name="Kavagutti S V."/>
        </authorList>
    </citation>
    <scope>NUCLEOTIDE SEQUENCE</scope>
</reference>